<comment type="subcellular location">
    <subcellularLocation>
        <location evidence="1">Cell membrane</location>
        <topology evidence="1">Multi-pass membrane protein</topology>
    </subcellularLocation>
</comment>
<feature type="transmembrane region" description="Helical" evidence="7">
    <location>
        <begin position="57"/>
        <end position="83"/>
    </location>
</feature>
<evidence type="ECO:0000313" key="9">
    <source>
        <dbReference type="Proteomes" id="UP001501777"/>
    </source>
</evidence>
<dbReference type="Proteomes" id="UP001501777">
    <property type="component" value="Unassembled WGS sequence"/>
</dbReference>
<keyword evidence="4 7" id="KW-0812">Transmembrane</keyword>
<organism evidence="8 9">
    <name type="scientific">Streptomyces longisporus</name>
    <dbReference type="NCBI Taxonomy" id="1948"/>
    <lineage>
        <taxon>Bacteria</taxon>
        <taxon>Bacillati</taxon>
        <taxon>Actinomycetota</taxon>
        <taxon>Actinomycetes</taxon>
        <taxon>Kitasatosporales</taxon>
        <taxon>Streptomycetaceae</taxon>
        <taxon>Streptomyces</taxon>
    </lineage>
</organism>
<evidence type="ECO:0000313" key="8">
    <source>
        <dbReference type="EMBL" id="GAA2507135.1"/>
    </source>
</evidence>
<evidence type="ECO:0000256" key="2">
    <source>
        <dbReference type="ARBA" id="ARBA00022448"/>
    </source>
</evidence>
<dbReference type="PANTHER" id="PTHR43266">
    <property type="entry name" value="MACROLIDE-EFFLUX PROTEIN"/>
    <property type="match status" value="1"/>
</dbReference>
<evidence type="ECO:0000256" key="4">
    <source>
        <dbReference type="ARBA" id="ARBA00022692"/>
    </source>
</evidence>
<dbReference type="Gene3D" id="1.20.1250.20">
    <property type="entry name" value="MFS general substrate transporter like domains"/>
    <property type="match status" value="1"/>
</dbReference>
<evidence type="ECO:0000256" key="7">
    <source>
        <dbReference type="SAM" id="Phobius"/>
    </source>
</evidence>
<feature type="transmembrane region" description="Helical" evidence="7">
    <location>
        <begin position="15"/>
        <end position="36"/>
    </location>
</feature>
<dbReference type="InterPro" id="IPR036259">
    <property type="entry name" value="MFS_trans_sf"/>
</dbReference>
<dbReference type="PANTHER" id="PTHR43266:SF2">
    <property type="entry name" value="MAJOR FACILITATOR SUPERFAMILY (MFS) PROFILE DOMAIN-CONTAINING PROTEIN"/>
    <property type="match status" value="1"/>
</dbReference>
<sequence length="121" mass="12375">MRPNGAGTSLTDRPLLIASVTACGHLPRIVFGLLGGAVAGRVDQRRAMWTVDAARGLLVAASAVAMALGHASIALLIVLAFVLTTLQTLFDNASTALLPVLVHQEALGSANARRGRSPPGA</sequence>
<keyword evidence="5 7" id="KW-1133">Transmembrane helix</keyword>
<evidence type="ECO:0008006" key="10">
    <source>
        <dbReference type="Google" id="ProtNLM"/>
    </source>
</evidence>
<proteinExistence type="predicted"/>
<evidence type="ECO:0000256" key="1">
    <source>
        <dbReference type="ARBA" id="ARBA00004651"/>
    </source>
</evidence>
<dbReference type="InterPro" id="IPR010290">
    <property type="entry name" value="TM_effector"/>
</dbReference>
<dbReference type="EMBL" id="BAAASG010000014">
    <property type="protein sequence ID" value="GAA2507135.1"/>
    <property type="molecule type" value="Genomic_DNA"/>
</dbReference>
<keyword evidence="6 7" id="KW-0472">Membrane</keyword>
<gene>
    <name evidence="8" type="ORF">GCM10010276_60120</name>
</gene>
<accession>A0ABN3MRL6</accession>
<dbReference type="SUPFAM" id="SSF103473">
    <property type="entry name" value="MFS general substrate transporter"/>
    <property type="match status" value="1"/>
</dbReference>
<keyword evidence="3" id="KW-1003">Cell membrane</keyword>
<name>A0ABN3MRL6_STRLO</name>
<keyword evidence="2" id="KW-0813">Transport</keyword>
<evidence type="ECO:0000256" key="3">
    <source>
        <dbReference type="ARBA" id="ARBA00022475"/>
    </source>
</evidence>
<comment type="caution">
    <text evidence="8">The sequence shown here is derived from an EMBL/GenBank/DDBJ whole genome shotgun (WGS) entry which is preliminary data.</text>
</comment>
<evidence type="ECO:0000256" key="6">
    <source>
        <dbReference type="ARBA" id="ARBA00023136"/>
    </source>
</evidence>
<keyword evidence="9" id="KW-1185">Reference proteome</keyword>
<evidence type="ECO:0000256" key="5">
    <source>
        <dbReference type="ARBA" id="ARBA00022989"/>
    </source>
</evidence>
<protein>
    <recommendedName>
        <fullName evidence="10">MFS transporter</fullName>
    </recommendedName>
</protein>
<reference evidence="8 9" key="1">
    <citation type="journal article" date="2019" name="Int. J. Syst. Evol. Microbiol.">
        <title>The Global Catalogue of Microorganisms (GCM) 10K type strain sequencing project: providing services to taxonomists for standard genome sequencing and annotation.</title>
        <authorList>
            <consortium name="The Broad Institute Genomics Platform"/>
            <consortium name="The Broad Institute Genome Sequencing Center for Infectious Disease"/>
            <person name="Wu L."/>
            <person name="Ma J."/>
        </authorList>
    </citation>
    <scope>NUCLEOTIDE SEQUENCE [LARGE SCALE GENOMIC DNA]</scope>
    <source>
        <strain evidence="8 9">JCM 4395</strain>
    </source>
</reference>
<dbReference type="Pfam" id="PF05977">
    <property type="entry name" value="MFS_3"/>
    <property type="match status" value="1"/>
</dbReference>